<sequence>MAKQIFGSNDILIDDYNATAIANMLDDPTAVADADGQKYIMGGTLLTADKNFLTSNDGSVVLNPTTDATKAQGILRQDYNIAGGATPVSVIVAGTINLARMDDATRKLYTDEVITALKTALPKVTIVNRD</sequence>
<protein>
    <submittedName>
        <fullName evidence="1">Uncharacterized protein</fullName>
    </submittedName>
</protein>
<dbReference type="STRING" id="1302272.FC96_GL001918"/>
<dbReference type="PATRIC" id="fig|1302272.5.peg.1955"/>
<proteinExistence type="predicted"/>
<keyword evidence="2" id="KW-1185">Reference proteome</keyword>
<name>A0A0R1HMX7_9LACO</name>
<dbReference type="OrthoDB" id="2296310at2"/>
<evidence type="ECO:0000313" key="2">
    <source>
        <dbReference type="Proteomes" id="UP000050911"/>
    </source>
</evidence>
<reference evidence="1 2" key="1">
    <citation type="journal article" date="2015" name="Genome Announc.">
        <title>Expanding the biotechnology potential of lactobacilli through comparative genomics of 213 strains and associated genera.</title>
        <authorList>
            <person name="Sun Z."/>
            <person name="Harris H.M."/>
            <person name="McCann A."/>
            <person name="Guo C."/>
            <person name="Argimon S."/>
            <person name="Zhang W."/>
            <person name="Yang X."/>
            <person name="Jeffery I.B."/>
            <person name="Cooney J.C."/>
            <person name="Kagawa T.F."/>
            <person name="Liu W."/>
            <person name="Song Y."/>
            <person name="Salvetti E."/>
            <person name="Wrobel A."/>
            <person name="Rasinkangas P."/>
            <person name="Parkhill J."/>
            <person name="Rea M.C."/>
            <person name="O'Sullivan O."/>
            <person name="Ritari J."/>
            <person name="Douillard F.P."/>
            <person name="Paul Ross R."/>
            <person name="Yang R."/>
            <person name="Briner A.E."/>
            <person name="Felis G.E."/>
            <person name="de Vos W.M."/>
            <person name="Barrangou R."/>
            <person name="Klaenhammer T.R."/>
            <person name="Caufield P.W."/>
            <person name="Cui Y."/>
            <person name="Zhang H."/>
            <person name="O'Toole P.W."/>
        </authorList>
    </citation>
    <scope>NUCLEOTIDE SEQUENCE [LARGE SCALE GENOMIC DNA]</scope>
    <source>
        <strain evidence="1 2">JCM 15530</strain>
    </source>
</reference>
<organism evidence="1 2">
    <name type="scientific">Secundilactobacillus kimchicus JCM 15530</name>
    <dbReference type="NCBI Taxonomy" id="1302272"/>
    <lineage>
        <taxon>Bacteria</taxon>
        <taxon>Bacillati</taxon>
        <taxon>Bacillota</taxon>
        <taxon>Bacilli</taxon>
        <taxon>Lactobacillales</taxon>
        <taxon>Lactobacillaceae</taxon>
        <taxon>Secundilactobacillus</taxon>
    </lineage>
</organism>
<accession>A0A0R1HMX7</accession>
<comment type="caution">
    <text evidence="1">The sequence shown here is derived from an EMBL/GenBank/DDBJ whole genome shotgun (WGS) entry which is preliminary data.</text>
</comment>
<dbReference type="AlphaFoldDB" id="A0A0R1HMX7"/>
<dbReference type="RefSeq" id="WP_054660777.1">
    <property type="nucleotide sequence ID" value="NZ_AZCX01000004.1"/>
</dbReference>
<gene>
    <name evidence="1" type="ORF">FC96_GL001918</name>
</gene>
<dbReference type="Proteomes" id="UP000050911">
    <property type="component" value="Unassembled WGS sequence"/>
</dbReference>
<evidence type="ECO:0000313" key="1">
    <source>
        <dbReference type="EMBL" id="KRK48181.1"/>
    </source>
</evidence>
<dbReference type="EMBL" id="AZCX01000004">
    <property type="protein sequence ID" value="KRK48181.1"/>
    <property type="molecule type" value="Genomic_DNA"/>
</dbReference>